<proteinExistence type="predicted"/>
<keyword evidence="3" id="KW-1185">Reference proteome</keyword>
<feature type="domain" description="PilZ" evidence="1">
    <location>
        <begin position="14"/>
        <end position="99"/>
    </location>
</feature>
<protein>
    <submittedName>
        <fullName evidence="2">PilZ domain-containing protein</fullName>
    </submittedName>
</protein>
<accession>A0ABS4BG25</accession>
<gene>
    <name evidence="2" type="ORF">J6595_05360</name>
</gene>
<feature type="domain" description="PilZ" evidence="1">
    <location>
        <begin position="117"/>
        <end position="197"/>
    </location>
</feature>
<dbReference type="EMBL" id="JAGJCF010000003">
    <property type="protein sequence ID" value="MBP0615004.1"/>
    <property type="molecule type" value="Genomic_DNA"/>
</dbReference>
<dbReference type="Gene3D" id="2.40.10.220">
    <property type="entry name" value="predicted glycosyltransferase like domains"/>
    <property type="match status" value="2"/>
</dbReference>
<dbReference type="SUPFAM" id="SSF141371">
    <property type="entry name" value="PilZ domain-like"/>
    <property type="match status" value="2"/>
</dbReference>
<evidence type="ECO:0000259" key="1">
    <source>
        <dbReference type="Pfam" id="PF07238"/>
    </source>
</evidence>
<reference evidence="2 3" key="1">
    <citation type="submission" date="2021-04" db="EMBL/GenBank/DDBJ databases">
        <title>Whole genome sequence of Jiella sp. KSK16Y-1.</title>
        <authorList>
            <person name="Tuo L."/>
        </authorList>
    </citation>
    <scope>NUCLEOTIDE SEQUENCE [LARGE SCALE GENOMIC DNA]</scope>
    <source>
        <strain evidence="2 3">KSK16Y-1</strain>
    </source>
</reference>
<sequence>MNMMAQPSRPEPTDRRRFSRVKLDLLGRFMLESFDEFPCRVENMSPGGISVATPVEPRAGERIIFYIDHIGRLEGKVARLYPGGFAVDLVNTERKREKLASRLTWFANRGELDLPEDRRHQRLTPTERRVEIVLDDGRRYEVKIIDLSLSGAAVSCQVRPALSSRITLGMMQGRVVRHLEDGFAIEFSSVQTEQSLEKLLV</sequence>
<dbReference type="Pfam" id="PF07238">
    <property type="entry name" value="PilZ"/>
    <property type="match status" value="2"/>
</dbReference>
<name>A0ABS4BG25_9HYPH</name>
<comment type="caution">
    <text evidence="2">The sequence shown here is derived from an EMBL/GenBank/DDBJ whole genome shotgun (WGS) entry which is preliminary data.</text>
</comment>
<evidence type="ECO:0000313" key="2">
    <source>
        <dbReference type="EMBL" id="MBP0615004.1"/>
    </source>
</evidence>
<dbReference type="Proteomes" id="UP000678276">
    <property type="component" value="Unassembled WGS sequence"/>
</dbReference>
<organism evidence="2 3">
    <name type="scientific">Jiella mangrovi</name>
    <dbReference type="NCBI Taxonomy" id="2821407"/>
    <lineage>
        <taxon>Bacteria</taxon>
        <taxon>Pseudomonadati</taxon>
        <taxon>Pseudomonadota</taxon>
        <taxon>Alphaproteobacteria</taxon>
        <taxon>Hyphomicrobiales</taxon>
        <taxon>Aurantimonadaceae</taxon>
        <taxon>Jiella</taxon>
    </lineage>
</organism>
<dbReference type="InterPro" id="IPR009875">
    <property type="entry name" value="PilZ_domain"/>
</dbReference>
<evidence type="ECO:0000313" key="3">
    <source>
        <dbReference type="Proteomes" id="UP000678276"/>
    </source>
</evidence>